<dbReference type="EMBL" id="JACVVK020000486">
    <property type="protein sequence ID" value="KAK7471592.1"/>
    <property type="molecule type" value="Genomic_DNA"/>
</dbReference>
<comment type="caution">
    <text evidence="1">The sequence shown here is derived from an EMBL/GenBank/DDBJ whole genome shotgun (WGS) entry which is preliminary data.</text>
</comment>
<accession>A0ABD0JDI9</accession>
<gene>
    <name evidence="1" type="ORF">BaRGS_00035755</name>
</gene>
<proteinExistence type="predicted"/>
<dbReference type="Proteomes" id="UP001519460">
    <property type="component" value="Unassembled WGS sequence"/>
</dbReference>
<organism evidence="1 2">
    <name type="scientific">Batillaria attramentaria</name>
    <dbReference type="NCBI Taxonomy" id="370345"/>
    <lineage>
        <taxon>Eukaryota</taxon>
        <taxon>Metazoa</taxon>
        <taxon>Spiralia</taxon>
        <taxon>Lophotrochozoa</taxon>
        <taxon>Mollusca</taxon>
        <taxon>Gastropoda</taxon>
        <taxon>Caenogastropoda</taxon>
        <taxon>Sorbeoconcha</taxon>
        <taxon>Cerithioidea</taxon>
        <taxon>Batillariidae</taxon>
        <taxon>Batillaria</taxon>
    </lineage>
</organism>
<name>A0ABD0JDI9_9CAEN</name>
<dbReference type="AlphaFoldDB" id="A0ABD0JDI9"/>
<evidence type="ECO:0000313" key="2">
    <source>
        <dbReference type="Proteomes" id="UP001519460"/>
    </source>
</evidence>
<reference evidence="1 2" key="1">
    <citation type="journal article" date="2023" name="Sci. Data">
        <title>Genome assembly of the Korean intertidal mud-creeper Batillaria attramentaria.</title>
        <authorList>
            <person name="Patra A.K."/>
            <person name="Ho P.T."/>
            <person name="Jun S."/>
            <person name="Lee S.J."/>
            <person name="Kim Y."/>
            <person name="Won Y.J."/>
        </authorList>
    </citation>
    <scope>NUCLEOTIDE SEQUENCE [LARGE SCALE GENOMIC DNA]</scope>
    <source>
        <strain evidence="1">Wonlab-2016</strain>
    </source>
</reference>
<evidence type="ECO:0000313" key="1">
    <source>
        <dbReference type="EMBL" id="KAK7471592.1"/>
    </source>
</evidence>
<sequence>MSGGFSQPLENYGTVRHDRRIVEISLEGEHHSEMYLFFAAEDYVYGLKLRLSRGGPAREDVPFPSVALSPGRDVTYTSDGNDAEVEFIVTFDDAERLPVDDDFFWTALAKSETEENRAVRYHRYDYYPANSTALGPVLDVKERPTQEGSYAYELLVNTTSQKN</sequence>
<protein>
    <submittedName>
        <fullName evidence="1">Uncharacterized protein</fullName>
    </submittedName>
</protein>
<keyword evidence="2" id="KW-1185">Reference proteome</keyword>